<name>A0A9J5ZJ06_SOLCO</name>
<keyword evidence="2" id="KW-1185">Reference proteome</keyword>
<accession>A0A9J5ZJ06</accession>
<organism evidence="1 2">
    <name type="scientific">Solanum commersonii</name>
    <name type="common">Commerson's wild potato</name>
    <name type="synonym">Commerson's nightshade</name>
    <dbReference type="NCBI Taxonomy" id="4109"/>
    <lineage>
        <taxon>Eukaryota</taxon>
        <taxon>Viridiplantae</taxon>
        <taxon>Streptophyta</taxon>
        <taxon>Embryophyta</taxon>
        <taxon>Tracheophyta</taxon>
        <taxon>Spermatophyta</taxon>
        <taxon>Magnoliopsida</taxon>
        <taxon>eudicotyledons</taxon>
        <taxon>Gunneridae</taxon>
        <taxon>Pentapetalae</taxon>
        <taxon>asterids</taxon>
        <taxon>lamiids</taxon>
        <taxon>Solanales</taxon>
        <taxon>Solanaceae</taxon>
        <taxon>Solanoideae</taxon>
        <taxon>Solaneae</taxon>
        <taxon>Solanum</taxon>
    </lineage>
</organism>
<dbReference type="Proteomes" id="UP000824120">
    <property type="component" value="Chromosome 4"/>
</dbReference>
<protein>
    <submittedName>
        <fullName evidence="1">Uncharacterized protein</fullName>
    </submittedName>
</protein>
<proteinExistence type="predicted"/>
<dbReference type="AlphaFoldDB" id="A0A9J5ZJ06"/>
<comment type="caution">
    <text evidence="1">The sequence shown here is derived from an EMBL/GenBank/DDBJ whole genome shotgun (WGS) entry which is preliminary data.</text>
</comment>
<evidence type="ECO:0000313" key="2">
    <source>
        <dbReference type="Proteomes" id="UP000824120"/>
    </source>
</evidence>
<reference evidence="1 2" key="1">
    <citation type="submission" date="2020-09" db="EMBL/GenBank/DDBJ databases">
        <title>De no assembly of potato wild relative species, Solanum commersonii.</title>
        <authorList>
            <person name="Cho K."/>
        </authorList>
    </citation>
    <scope>NUCLEOTIDE SEQUENCE [LARGE SCALE GENOMIC DNA]</scope>
    <source>
        <strain evidence="1">LZ3.2</strain>
        <tissue evidence="1">Leaf</tissue>
    </source>
</reference>
<evidence type="ECO:0000313" key="1">
    <source>
        <dbReference type="EMBL" id="KAG5611968.1"/>
    </source>
</evidence>
<sequence length="91" mass="10408">MRGNIWLPTNLRSNLPPPYLLIYGHVLNKLKVYQESEQHSLFPIIQIPPKGNIPPIGPTFYYNDIKVATKGDQTRKSLHKGLLSYPDILPE</sequence>
<gene>
    <name evidence="1" type="ORF">H5410_023249</name>
</gene>
<dbReference type="EMBL" id="JACXVP010000004">
    <property type="protein sequence ID" value="KAG5611968.1"/>
    <property type="molecule type" value="Genomic_DNA"/>
</dbReference>